<dbReference type="RefSeq" id="WP_268639032.1">
    <property type="nucleotide sequence ID" value="NZ_JAMDLZ010000040.1"/>
</dbReference>
<dbReference type="EMBL" id="JAMDLZ010000040">
    <property type="protein sequence ID" value="MCY9549031.1"/>
    <property type="molecule type" value="Genomic_DNA"/>
</dbReference>
<reference evidence="1 2" key="1">
    <citation type="submission" date="2022-05" db="EMBL/GenBank/DDBJ databases">
        <title>Genome Sequencing of Bee-Associated Microbes.</title>
        <authorList>
            <person name="Dunlap C."/>
        </authorList>
    </citation>
    <scope>NUCLEOTIDE SEQUENCE [LARGE SCALE GENOMIC DNA]</scope>
    <source>
        <strain evidence="1 2">NRRL BD-083</strain>
    </source>
</reference>
<protein>
    <submittedName>
        <fullName evidence="1">Aconitate hydratase</fullName>
    </submittedName>
</protein>
<dbReference type="Proteomes" id="UP001527052">
    <property type="component" value="Unassembled WGS sequence"/>
</dbReference>
<dbReference type="Pfam" id="PF26325">
    <property type="entry name" value="YhjD"/>
    <property type="match status" value="1"/>
</dbReference>
<evidence type="ECO:0000313" key="1">
    <source>
        <dbReference type="EMBL" id="MCY9549031.1"/>
    </source>
</evidence>
<evidence type="ECO:0000313" key="2">
    <source>
        <dbReference type="Proteomes" id="UP001527052"/>
    </source>
</evidence>
<accession>A0ABT4EXN0</accession>
<proteinExistence type="predicted"/>
<gene>
    <name evidence="1" type="ORF">M5W82_19280</name>
</gene>
<dbReference type="InterPro" id="IPR058600">
    <property type="entry name" value="YhjD-like"/>
</dbReference>
<organism evidence="1 2">
    <name type="scientific">Lysinibacillus xylanilyticus</name>
    <dbReference type="NCBI Taxonomy" id="582475"/>
    <lineage>
        <taxon>Bacteria</taxon>
        <taxon>Bacillati</taxon>
        <taxon>Bacillota</taxon>
        <taxon>Bacilli</taxon>
        <taxon>Bacillales</taxon>
        <taxon>Bacillaceae</taxon>
        <taxon>Lysinibacillus</taxon>
    </lineage>
</organism>
<comment type="caution">
    <text evidence="1">The sequence shown here is derived from an EMBL/GenBank/DDBJ whole genome shotgun (WGS) entry which is preliminary data.</text>
</comment>
<name>A0ABT4EXN0_9BACI</name>
<keyword evidence="2" id="KW-1185">Reference proteome</keyword>
<sequence length="136" mass="16082">MISFEQRRLMHKYVVYDMALQSLQRDYKVIENLKLSKVYLPILDKLLDEISQECYNSKRLLAKDKIRVVKWEKVDENFSDLIIATAGEDQVFTYANMALKTQVEKLLISHLNNEQVLKRGLFFMYKKATRLSDLNS</sequence>